<dbReference type="Pfam" id="PF11470">
    <property type="entry name" value="TUG-UBL1"/>
    <property type="match status" value="1"/>
</dbReference>
<dbReference type="SUPFAM" id="SSF54236">
    <property type="entry name" value="Ubiquitin-like"/>
    <property type="match status" value="2"/>
</dbReference>
<dbReference type="InterPro" id="IPR003116">
    <property type="entry name" value="RBD_dom"/>
</dbReference>
<gene>
    <name evidence="4" type="ORF">TKK_013314</name>
</gene>
<dbReference type="Gene3D" id="3.10.20.90">
    <property type="entry name" value="Phosphatidylinositol 3-kinase Catalytic Subunit, Chain A, domain 1"/>
    <property type="match status" value="2"/>
</dbReference>
<comment type="caution">
    <text evidence="4">The sequence shown here is derived from an EMBL/GenBank/DDBJ whole genome shotgun (WGS) entry which is preliminary data.</text>
</comment>
<feature type="compositionally biased region" description="Basic and acidic residues" evidence="1">
    <location>
        <begin position="247"/>
        <end position="260"/>
    </location>
</feature>
<evidence type="ECO:0008006" key="6">
    <source>
        <dbReference type="Google" id="ProtNLM"/>
    </source>
</evidence>
<sequence>MAAKNNITVLTPNGRRPAIEVNQNTTILEVLEKACSKYNFNPDEYDLKYHNRILDVDLTIRYANVSNKACLEMVTCKNPRKVSNVTICVQLETGNRQTGEFAPTTSLEAILKNLNIEYNVETVVIVYTQRKIYGKEFENLTLRSLGLGSGKALFRLMHRNPEENKEQAHVYNIPQKPKTFETVDDDEFVFKRTPTTDPKKSKVLDPISLIKAEKESHKKCDTNINDTQTKVVAEKPLKESLSSSALKNEREDNKKSKLSEDVDLEENEEVEDKSLQEVPEVQIIGERDALLFNQAGAKPMNQNPVPDSFFEVTVNDIRALIRDARNAQNDAPLSTAAMRQRDKDNAQMEQLRKYKTVIIRIQFPSQLVLQGFFTPVETVQTIKDFVKTYLENPSENFYLYTTPPRCDLVPTDLLIDCGLVPSAIIYYGGSSDLKPEIKSKLTDPMAASLHASNTRYLKANYLVGLIIIVNNTHFFRLSTMRQNCNLDDLKNEIPQLNKEVIVSSISSSSSSSLVPQQTNRNEPQPSSSTASQSGTRKVPKWLQLSKK</sequence>
<dbReference type="CDD" id="cd16118">
    <property type="entry name" value="UBX2_UBXN9"/>
    <property type="match status" value="1"/>
</dbReference>
<evidence type="ECO:0000313" key="4">
    <source>
        <dbReference type="EMBL" id="KAL3391984.1"/>
    </source>
</evidence>
<dbReference type="PROSITE" id="PS50033">
    <property type="entry name" value="UBX"/>
    <property type="match status" value="1"/>
</dbReference>
<proteinExistence type="predicted"/>
<feature type="region of interest" description="Disordered" evidence="1">
    <location>
        <begin position="507"/>
        <end position="547"/>
    </location>
</feature>
<dbReference type="AlphaFoldDB" id="A0ABD2WH95"/>
<accession>A0ABD2WH95</accession>
<name>A0ABD2WH95_9HYME</name>
<feature type="domain" description="RBD" evidence="3">
    <location>
        <begin position="5"/>
        <end position="74"/>
    </location>
</feature>
<evidence type="ECO:0000259" key="2">
    <source>
        <dbReference type="PROSITE" id="PS50033"/>
    </source>
</evidence>
<dbReference type="Proteomes" id="UP001627154">
    <property type="component" value="Unassembled WGS sequence"/>
</dbReference>
<evidence type="ECO:0000259" key="3">
    <source>
        <dbReference type="PROSITE" id="PS50898"/>
    </source>
</evidence>
<reference evidence="4 5" key="1">
    <citation type="journal article" date="2024" name="bioRxiv">
        <title>A reference genome for Trichogramma kaykai: A tiny desert-dwelling parasitoid wasp with competing sex-ratio distorters.</title>
        <authorList>
            <person name="Culotta J."/>
            <person name="Lindsey A.R."/>
        </authorList>
    </citation>
    <scope>NUCLEOTIDE SEQUENCE [LARGE SCALE GENOMIC DNA]</scope>
    <source>
        <strain evidence="4 5">KSX58</strain>
    </source>
</reference>
<evidence type="ECO:0000313" key="5">
    <source>
        <dbReference type="Proteomes" id="UP001627154"/>
    </source>
</evidence>
<dbReference type="CDD" id="cd16105">
    <property type="entry name" value="Ubl_ASPSCR1_like"/>
    <property type="match status" value="1"/>
</dbReference>
<dbReference type="PROSITE" id="PS50898">
    <property type="entry name" value="RBD"/>
    <property type="match status" value="1"/>
</dbReference>
<feature type="compositionally biased region" description="Polar residues" evidence="1">
    <location>
        <begin position="513"/>
        <end position="535"/>
    </location>
</feature>
<dbReference type="InterPro" id="IPR021569">
    <property type="entry name" value="TUG-UBL1"/>
</dbReference>
<protein>
    <recommendedName>
        <fullName evidence="6">UBX domain-containing protein</fullName>
    </recommendedName>
</protein>
<dbReference type="InterPro" id="IPR029071">
    <property type="entry name" value="Ubiquitin-like_domsf"/>
</dbReference>
<dbReference type="InterPro" id="IPR001012">
    <property type="entry name" value="UBX_dom"/>
</dbReference>
<dbReference type="EMBL" id="JBJJXI010000107">
    <property type="protein sequence ID" value="KAL3391984.1"/>
    <property type="molecule type" value="Genomic_DNA"/>
</dbReference>
<evidence type="ECO:0000256" key="1">
    <source>
        <dbReference type="SAM" id="MobiDB-lite"/>
    </source>
</evidence>
<dbReference type="PANTHER" id="PTHR46467">
    <property type="entry name" value="TETHER CONTAINING UBX DOMAIN FOR GLUT4"/>
    <property type="match status" value="1"/>
</dbReference>
<dbReference type="PANTHER" id="PTHR46467:SF1">
    <property type="entry name" value="TETHER CONTAINING UBX DOMAIN FOR GLUT4"/>
    <property type="match status" value="1"/>
</dbReference>
<feature type="domain" description="UBX" evidence="2">
    <location>
        <begin position="352"/>
        <end position="427"/>
    </location>
</feature>
<dbReference type="Pfam" id="PF00789">
    <property type="entry name" value="UBX"/>
    <property type="match status" value="1"/>
</dbReference>
<feature type="compositionally biased region" description="Acidic residues" evidence="1">
    <location>
        <begin position="261"/>
        <end position="271"/>
    </location>
</feature>
<feature type="region of interest" description="Disordered" evidence="1">
    <location>
        <begin position="231"/>
        <end position="273"/>
    </location>
</feature>
<organism evidence="4 5">
    <name type="scientific">Trichogramma kaykai</name>
    <dbReference type="NCBI Taxonomy" id="54128"/>
    <lineage>
        <taxon>Eukaryota</taxon>
        <taxon>Metazoa</taxon>
        <taxon>Ecdysozoa</taxon>
        <taxon>Arthropoda</taxon>
        <taxon>Hexapoda</taxon>
        <taxon>Insecta</taxon>
        <taxon>Pterygota</taxon>
        <taxon>Neoptera</taxon>
        <taxon>Endopterygota</taxon>
        <taxon>Hymenoptera</taxon>
        <taxon>Apocrita</taxon>
        <taxon>Proctotrupomorpha</taxon>
        <taxon>Chalcidoidea</taxon>
        <taxon>Trichogrammatidae</taxon>
        <taxon>Trichogramma</taxon>
    </lineage>
</organism>
<keyword evidence="5" id="KW-1185">Reference proteome</keyword>